<dbReference type="RefSeq" id="WP_074923247.1">
    <property type="nucleotide sequence ID" value="NZ_CP141274.1"/>
</dbReference>
<evidence type="ECO:0000313" key="4">
    <source>
        <dbReference type="Proteomes" id="UP000183417"/>
    </source>
</evidence>
<feature type="transmembrane region" description="Helical" evidence="2">
    <location>
        <begin position="27"/>
        <end position="50"/>
    </location>
</feature>
<protein>
    <submittedName>
        <fullName evidence="3">Uncharacterized protein</fullName>
    </submittedName>
</protein>
<dbReference type="GeneID" id="94692590"/>
<keyword evidence="2" id="KW-0812">Transmembrane</keyword>
<feature type="compositionally biased region" description="Basic and acidic residues" evidence="1">
    <location>
        <begin position="98"/>
        <end position="113"/>
    </location>
</feature>
<sequence length="113" mass="12631">MRKAIFLFFLLLGIGLGYLPARHDDWGVKIVMMAVGALFGGAIGGGLSQIGKPRAKGKLRQWRTEEEIERIPGMGTSGRDLAVNYWRDEGHPQFMKPPRPEHGNRMLDADRSI</sequence>
<dbReference type="Proteomes" id="UP000183417">
    <property type="component" value="Unassembled WGS sequence"/>
</dbReference>
<evidence type="ECO:0000256" key="2">
    <source>
        <dbReference type="SAM" id="Phobius"/>
    </source>
</evidence>
<evidence type="ECO:0000313" key="3">
    <source>
        <dbReference type="EMBL" id="SDZ37425.1"/>
    </source>
</evidence>
<keyword evidence="2" id="KW-0472">Membrane</keyword>
<feature type="region of interest" description="Disordered" evidence="1">
    <location>
        <begin position="90"/>
        <end position="113"/>
    </location>
</feature>
<name>A0A1H3SIL7_9BURK</name>
<organism evidence="3 4">
    <name type="scientific">Delftia lacustris</name>
    <dbReference type="NCBI Taxonomy" id="558537"/>
    <lineage>
        <taxon>Bacteria</taxon>
        <taxon>Pseudomonadati</taxon>
        <taxon>Pseudomonadota</taxon>
        <taxon>Betaproteobacteria</taxon>
        <taxon>Burkholderiales</taxon>
        <taxon>Comamonadaceae</taxon>
        <taxon>Delftia</taxon>
    </lineage>
</organism>
<proteinExistence type="predicted"/>
<dbReference type="EMBL" id="FNPE01000020">
    <property type="protein sequence ID" value="SDZ37425.1"/>
    <property type="molecule type" value="Genomic_DNA"/>
</dbReference>
<keyword evidence="2" id="KW-1133">Transmembrane helix</keyword>
<evidence type="ECO:0000256" key="1">
    <source>
        <dbReference type="SAM" id="MobiDB-lite"/>
    </source>
</evidence>
<reference evidence="3 4" key="1">
    <citation type="submission" date="2016-10" db="EMBL/GenBank/DDBJ databases">
        <authorList>
            <person name="de Groot N.N."/>
        </authorList>
    </citation>
    <scope>NUCLEOTIDE SEQUENCE [LARGE SCALE GENOMIC DNA]</scope>
    <source>
        <strain evidence="3 4">LMG 24775</strain>
    </source>
</reference>
<accession>A0A1H3SIL7</accession>
<dbReference type="AlphaFoldDB" id="A0A1H3SIL7"/>
<gene>
    <name evidence="3" type="ORF">SAMN05421547_12066</name>
</gene>